<dbReference type="HAMAP" id="MF_01871">
    <property type="entry name" value="DabA"/>
    <property type="match status" value="1"/>
</dbReference>
<keyword evidence="4 6" id="KW-0862">Zinc</keyword>
<dbReference type="RefSeq" id="WP_110332541.1">
    <property type="nucleotide sequence ID" value="NZ_QICQ01000002.1"/>
</dbReference>
<name>A0ABX5MFB6_9PROT</name>
<dbReference type="PANTHER" id="PTHR38344">
    <property type="entry name" value="UPF0753 PROTEIN AQ_863"/>
    <property type="match status" value="1"/>
</dbReference>
<comment type="similarity">
    <text evidence="6">Belongs to the inorganic carbon transporter (TC 9.A.2) DabA family.</text>
</comment>
<feature type="binding site" evidence="6">
    <location>
        <position position="464"/>
    </location>
    <ligand>
        <name>Zn(2+)</name>
        <dbReference type="ChEBI" id="CHEBI:29105"/>
    </ligand>
</feature>
<comment type="subunit">
    <text evidence="6">Forms a complex with DabB.</text>
</comment>
<keyword evidence="1 6" id="KW-0813">Transport</keyword>
<proteinExistence type="inferred from homology"/>
<sequence length="1042" mass="116492">MVDALNLGKILRVHATVYVAAEPVPLFWPMRTFIYNNPLHGLEGLPFTEAVQAARGLFHARVYLPRTTYQHYLREGKGDVRMLDAITAQFAQTAPSIDGIDWQRWLSAVRKAPTDASPYVPHASAEDVAAVLAGQAIPNGSAIAAGLDAAMLADLPPWRPLTECIDSLWGTNLAAELDELVVKSCLDFFDEDQSSWRMPGRKQGFYAAWADVARRNGRMFLRGLAIKRILDQAPRADAAIVHVMQSLGIAEEHWQAYFSRELLRLHGWAGFIRWRSGAEHYHWGRKHPADLVDFLAVRLVFALALIEESARHRKTPANRPAFDAFLREQRDCALLRYALHAGELLPGWAQRIDDALERSSGNRIARLAEDYAKEWRRVHAQRQGQILQKIAMEAGTPVQTLAALGAQGAAEVLEVLQRFAVQEGSMWLRALEARAIDHLLSQIVTPDEPAVPKRAFAQALFCIDVRSERLRRNLENVGDFLTFGIAGFFGVPVGFLGYGKGSETHLCPAIVTPKNLVLEISAAIDFDEEDFVSTLGHVLHDLKSSVISPFVTVEAIGALFGFDLIGKTMAPLAYHRWRSRLDAPHPFTHLLLDKLSREQADSIVRALQRAMIVNALRIELGIERERVNDDMIRELRETALGHCSGTTILVREFGLSLEREARFIEQVREVYRVNSSYANYQMLRLGRIGFSLDEQVNYVWTALTSIGLTRNFSRFVLLIGHGSHSENNPYESALDCGACGGSNGLVSARVLAQMANKAEVRAKLRTIGVDIPADTWFVPGLHTTTTDTVELCNLELLPPRLLVYLERLRNGLYAASRLSAAERVPTLLPQAKTLKPAQAHRIVRVMSHDWSQVRPEWGLSGNLYFVVGRRGLTQKANLHGRSFLQSYDWQLDPKGRLLENILAGPVVVGQWINMEHYFSTVDNTHFGSGSKVYHNVAGRFGVMTGNLSDLRTGLPAQTVMRHGQPYHEPLRLIVMIEAPLDFARRAIEAVAKVKSLVQGQWVRTIILDPTQDMQAYVFDDGEWQVHFVSASQSTYTEEVVTA</sequence>
<dbReference type="PANTHER" id="PTHR38344:SF1">
    <property type="entry name" value="INORGANIC CARBON TRANSPORTER SUBUNIT DABA-RELATED"/>
    <property type="match status" value="1"/>
</dbReference>
<feature type="binding site" evidence="6">
    <location>
        <position position="721"/>
    </location>
    <ligand>
        <name>Zn(2+)</name>
        <dbReference type="ChEBI" id="CHEBI:29105"/>
    </ligand>
</feature>
<evidence type="ECO:0000313" key="8">
    <source>
        <dbReference type="Proteomes" id="UP000247780"/>
    </source>
</evidence>
<dbReference type="Proteomes" id="UP000247780">
    <property type="component" value="Unassembled WGS sequence"/>
</dbReference>
<evidence type="ECO:0000256" key="4">
    <source>
        <dbReference type="ARBA" id="ARBA00022833"/>
    </source>
</evidence>
<keyword evidence="2 6" id="KW-1003">Cell membrane</keyword>
<dbReference type="InterPro" id="IPR018752">
    <property type="entry name" value="DabA"/>
</dbReference>
<evidence type="ECO:0000256" key="5">
    <source>
        <dbReference type="ARBA" id="ARBA00023136"/>
    </source>
</evidence>
<comment type="caution">
    <text evidence="7">The sequence shown here is derived from an EMBL/GenBank/DDBJ whole genome shotgun (WGS) entry which is preliminary data.</text>
</comment>
<evidence type="ECO:0000256" key="2">
    <source>
        <dbReference type="ARBA" id="ARBA00022475"/>
    </source>
</evidence>
<accession>A0ABX5MFB6</accession>
<protein>
    <recommendedName>
        <fullName evidence="6">Probable inorganic carbon transporter subunit DabA</fullName>
    </recommendedName>
</protein>
<comment type="function">
    <text evidence="6">Part of an energy-coupled inorganic carbon pump.</text>
</comment>
<evidence type="ECO:0000256" key="3">
    <source>
        <dbReference type="ARBA" id="ARBA00022723"/>
    </source>
</evidence>
<keyword evidence="3 6" id="KW-0479">Metal-binding</keyword>
<evidence type="ECO:0000256" key="1">
    <source>
        <dbReference type="ARBA" id="ARBA00022448"/>
    </source>
</evidence>
<comment type="subcellular location">
    <subcellularLocation>
        <location evidence="6">Cell membrane</location>
        <topology evidence="6">Peripheral membrane protein</topology>
    </subcellularLocation>
</comment>
<feature type="binding site" evidence="6">
    <location>
        <position position="736"/>
    </location>
    <ligand>
        <name>Zn(2+)</name>
        <dbReference type="ChEBI" id="CHEBI:29105"/>
    </ligand>
</feature>
<comment type="cofactor">
    <cofactor evidence="6">
        <name>Zn(2+)</name>
        <dbReference type="ChEBI" id="CHEBI:29105"/>
    </cofactor>
</comment>
<evidence type="ECO:0000256" key="6">
    <source>
        <dbReference type="HAMAP-Rule" id="MF_01871"/>
    </source>
</evidence>
<keyword evidence="5 6" id="KW-0472">Membrane</keyword>
<dbReference type="Pfam" id="PF10070">
    <property type="entry name" value="DabA"/>
    <property type="match status" value="1"/>
</dbReference>
<gene>
    <name evidence="6" type="primary">dabA</name>
    <name evidence="7" type="ORF">C8R14_10292</name>
</gene>
<evidence type="ECO:0000313" key="7">
    <source>
        <dbReference type="EMBL" id="PXV83973.1"/>
    </source>
</evidence>
<dbReference type="EMBL" id="QICQ01000002">
    <property type="protein sequence ID" value="PXV83973.1"/>
    <property type="molecule type" value="Genomic_DNA"/>
</dbReference>
<reference evidence="7 8" key="1">
    <citation type="submission" date="2018-04" db="EMBL/GenBank/DDBJ databases">
        <title>Active sludge and wastewater microbial communities from Klosterneuburg, Austria.</title>
        <authorList>
            <person name="Wagner M."/>
        </authorList>
    </citation>
    <scope>NUCLEOTIDE SEQUENCE [LARGE SCALE GENOMIC DNA]</scope>
    <source>
        <strain evidence="7 8">Nm 57</strain>
    </source>
</reference>
<keyword evidence="8" id="KW-1185">Reference proteome</keyword>
<feature type="binding site" evidence="6">
    <location>
        <position position="462"/>
    </location>
    <ligand>
        <name>Zn(2+)</name>
        <dbReference type="ChEBI" id="CHEBI:29105"/>
    </ligand>
</feature>
<organism evidence="7 8">
    <name type="scientific">Nitrosomonas eutropha</name>
    <dbReference type="NCBI Taxonomy" id="916"/>
    <lineage>
        <taxon>Bacteria</taxon>
        <taxon>Pseudomonadati</taxon>
        <taxon>Pseudomonadota</taxon>
        <taxon>Betaproteobacteria</taxon>
        <taxon>Nitrosomonadales</taxon>
        <taxon>Nitrosomonadaceae</taxon>
        <taxon>Nitrosomonas</taxon>
    </lineage>
</organism>